<gene>
    <name evidence="1" type="ORF">H257_13246</name>
</gene>
<dbReference type="RefSeq" id="XP_009839010.1">
    <property type="nucleotide sequence ID" value="XM_009840708.1"/>
</dbReference>
<name>W4FX15_APHAT</name>
<organism evidence="1">
    <name type="scientific">Aphanomyces astaci</name>
    <name type="common">Crayfish plague agent</name>
    <dbReference type="NCBI Taxonomy" id="112090"/>
    <lineage>
        <taxon>Eukaryota</taxon>
        <taxon>Sar</taxon>
        <taxon>Stramenopiles</taxon>
        <taxon>Oomycota</taxon>
        <taxon>Saprolegniomycetes</taxon>
        <taxon>Saprolegniales</taxon>
        <taxon>Verrucalvaceae</taxon>
        <taxon>Aphanomyces</taxon>
    </lineage>
</organism>
<dbReference type="GeneID" id="20815242"/>
<dbReference type="VEuPathDB" id="FungiDB:H257_13246"/>
<reference evidence="1" key="1">
    <citation type="submission" date="2013-12" db="EMBL/GenBank/DDBJ databases">
        <title>The Genome Sequence of Aphanomyces astaci APO3.</title>
        <authorList>
            <consortium name="The Broad Institute Genomics Platform"/>
            <person name="Russ C."/>
            <person name="Tyler B."/>
            <person name="van West P."/>
            <person name="Dieguez-Uribeondo J."/>
            <person name="Young S.K."/>
            <person name="Zeng Q."/>
            <person name="Gargeya S."/>
            <person name="Fitzgerald M."/>
            <person name="Abouelleil A."/>
            <person name="Alvarado L."/>
            <person name="Chapman S.B."/>
            <person name="Gainer-Dewar J."/>
            <person name="Goldberg J."/>
            <person name="Griggs A."/>
            <person name="Gujja S."/>
            <person name="Hansen M."/>
            <person name="Howarth C."/>
            <person name="Imamovic A."/>
            <person name="Ireland A."/>
            <person name="Larimer J."/>
            <person name="McCowan C."/>
            <person name="Murphy C."/>
            <person name="Pearson M."/>
            <person name="Poon T.W."/>
            <person name="Priest M."/>
            <person name="Roberts A."/>
            <person name="Saif S."/>
            <person name="Shea T."/>
            <person name="Sykes S."/>
            <person name="Wortman J."/>
            <person name="Nusbaum C."/>
            <person name="Birren B."/>
        </authorList>
    </citation>
    <scope>NUCLEOTIDE SEQUENCE [LARGE SCALE GENOMIC DNA]</scope>
    <source>
        <strain evidence="1">APO3</strain>
    </source>
</reference>
<dbReference type="AlphaFoldDB" id="W4FX15"/>
<accession>W4FX15</accession>
<dbReference type="EMBL" id="KI913160">
    <property type="protein sequence ID" value="ETV71344.1"/>
    <property type="molecule type" value="Genomic_DNA"/>
</dbReference>
<protein>
    <submittedName>
        <fullName evidence="1">Uncharacterized protein</fullName>
    </submittedName>
</protein>
<sequence length="411" mass="46614">MGEPALTIKAQYQQEYRQTKKNEKTALLAKVGELEKTLVRIRRRHSATAKHSERPTSKDLLLPWKDVAKALSESAREALVLQLSLRKDLDLNREVFQRLATWVAKSSPVLMKPSMPWGVSNTSLARMTLVAHPEARRHGLDWLTQLVFHNTDAILDKYQFPPIDPTTRHHRPYFDILAHANADSSVSVVCQYMRTFHGAIDDVVRLVYQEEIQRKSYTGMTPDECASRRIDVVCPDPEAVMELTGQQHQERGSMSYVRVTTRGTTRATCVLYRMFEGDPSSTQPQPNKTSPHRRVVVGQSVPHDDKFSRHPIGRKMMSWYVFDQVAPHCTVLRHVYVAYSAVNPVTGDSVSLAEEARTYGCNLSNVLLPNHVQVFQRHLNIMGGAAATQQNATMAKVDAALLRSTRHHRYN</sequence>
<dbReference type="OrthoDB" id="10458068at2759"/>
<proteinExistence type="predicted"/>
<evidence type="ECO:0000313" key="1">
    <source>
        <dbReference type="EMBL" id="ETV71344.1"/>
    </source>
</evidence>